<dbReference type="InterPro" id="IPR003617">
    <property type="entry name" value="TFIIS/CRSP70_N_sub"/>
</dbReference>
<dbReference type="EMBL" id="CAUYUJ010002531">
    <property type="protein sequence ID" value="CAK0801187.1"/>
    <property type="molecule type" value="Genomic_DNA"/>
</dbReference>
<dbReference type="Gene3D" id="1.20.930.10">
    <property type="entry name" value="Conserved domain common to transcription factors TFIIS, elongin A, CRSP70"/>
    <property type="match status" value="1"/>
</dbReference>
<name>A0ABN9Q968_9DINO</name>
<accession>A0ABN9Q968</accession>
<dbReference type="PROSITE" id="PS51319">
    <property type="entry name" value="TFIIS_N"/>
    <property type="match status" value="1"/>
</dbReference>
<organism evidence="6 7">
    <name type="scientific">Prorocentrum cordatum</name>
    <dbReference type="NCBI Taxonomy" id="2364126"/>
    <lineage>
        <taxon>Eukaryota</taxon>
        <taxon>Sar</taxon>
        <taxon>Alveolata</taxon>
        <taxon>Dinophyceae</taxon>
        <taxon>Prorocentrales</taxon>
        <taxon>Prorocentraceae</taxon>
        <taxon>Prorocentrum</taxon>
    </lineage>
</organism>
<keyword evidence="2 3" id="KW-0539">Nucleus</keyword>
<feature type="compositionally biased region" description="Low complexity" evidence="4">
    <location>
        <begin position="427"/>
        <end position="438"/>
    </location>
</feature>
<gene>
    <name evidence="6" type="ORF">PCOR1329_LOCUS9139</name>
</gene>
<sequence>MPSQLVLSVRARALPPLSRGWCTPDPSPTRTSNGLPSCAASTWEEADLPDGLDVDARGSPCSPDRRGGAAGAARVDAASGTQDGAATGLELEPRLGAEGGAVVLPRPPGSRPTLHAEPAGACAAAEAREPEVGAETGVPAEQLAALAARLRATPGEDADALCEVLEALSAVPATLQLLQKTDLGVLTQPLKDHASGRVRSAAQRLRRGWKSIVSEAKKRSAGEARASSPRGHDQDRGATSSSCGDSAPAVAALSSVARAGTTPVAAWARIRTPSLEARVPPPAVPVATAAQRGLALAREAKLDTAEPECAPLDSFGLRESFEAAWASAATPSQLVLSVRAPPGLSRGWRTPDPSPTRTGAAMPSQLVLNVRVRAPPGLSRGWRTPDPSPTRTPSGLPCCVASPWEATGLPDGLDVNARDNRSGPDQRGGAADAARVDATSGTQGSSATGPGPEPCPGAEGGAVPPRPPPARAGAASGSQGSSARGLELEQCLGAEGSAVTPWRRGQRPAASDDAASYSQGSAAIDLELEPRLDDYVLVEAGTPRGHDHLRARGGPMRRASGGACGGSASAADAASSAARARATAVVAWARSRTPSPEARAQAPQAPLAWRQGALAEKPPRWMPFWQPAAEPAPPPPPPPPVAAAAPRGRAPARGAKAALARPQCAPAAPKDPKAVLSVGSVGHPYTCQEPCKYVRKTRGCKDGSDCNRCHACSGTAARQQALRRSP</sequence>
<dbReference type="SUPFAM" id="SSF47676">
    <property type="entry name" value="Conserved domain common to transcription factors TFIIS, elongin A, CRSP70"/>
    <property type="match status" value="1"/>
</dbReference>
<evidence type="ECO:0000256" key="1">
    <source>
        <dbReference type="ARBA" id="ARBA00004123"/>
    </source>
</evidence>
<protein>
    <recommendedName>
        <fullName evidence="5">TFIIS N-terminal domain-containing protein</fullName>
    </recommendedName>
</protein>
<evidence type="ECO:0000256" key="2">
    <source>
        <dbReference type="ARBA" id="ARBA00023242"/>
    </source>
</evidence>
<evidence type="ECO:0000256" key="4">
    <source>
        <dbReference type="SAM" id="MobiDB-lite"/>
    </source>
</evidence>
<comment type="caution">
    <text evidence="6">The sequence shown here is derived from an EMBL/GenBank/DDBJ whole genome shotgun (WGS) entry which is preliminary data.</text>
</comment>
<feature type="compositionally biased region" description="Acidic residues" evidence="4">
    <location>
        <begin position="44"/>
        <end position="53"/>
    </location>
</feature>
<dbReference type="Proteomes" id="UP001189429">
    <property type="component" value="Unassembled WGS sequence"/>
</dbReference>
<feature type="region of interest" description="Disordered" evidence="4">
    <location>
        <begin position="546"/>
        <end position="569"/>
    </location>
</feature>
<dbReference type="Pfam" id="PF08711">
    <property type="entry name" value="Med26"/>
    <property type="match status" value="1"/>
</dbReference>
<reference evidence="6" key="1">
    <citation type="submission" date="2023-10" db="EMBL/GenBank/DDBJ databases">
        <authorList>
            <person name="Chen Y."/>
            <person name="Shah S."/>
            <person name="Dougan E. K."/>
            <person name="Thang M."/>
            <person name="Chan C."/>
        </authorList>
    </citation>
    <scope>NUCLEOTIDE SEQUENCE [LARGE SCALE GENOMIC DNA]</scope>
</reference>
<dbReference type="InterPro" id="IPR017923">
    <property type="entry name" value="TFIIS_N"/>
</dbReference>
<feature type="compositionally biased region" description="Low complexity" evidence="4">
    <location>
        <begin position="642"/>
        <end position="655"/>
    </location>
</feature>
<evidence type="ECO:0000256" key="3">
    <source>
        <dbReference type="PROSITE-ProRule" id="PRU00649"/>
    </source>
</evidence>
<feature type="domain" description="TFIIS N-terminal" evidence="5">
    <location>
        <begin position="144"/>
        <end position="216"/>
    </location>
</feature>
<feature type="compositionally biased region" description="Pro residues" evidence="4">
    <location>
        <begin position="630"/>
        <end position="641"/>
    </location>
</feature>
<evidence type="ECO:0000313" key="7">
    <source>
        <dbReference type="Proteomes" id="UP001189429"/>
    </source>
</evidence>
<feature type="region of interest" description="Disordered" evidence="4">
    <location>
        <begin position="16"/>
        <end position="82"/>
    </location>
</feature>
<comment type="subcellular location">
    <subcellularLocation>
        <location evidence="1 3">Nucleus</location>
    </subcellularLocation>
</comment>
<feature type="region of interest" description="Disordered" evidence="4">
    <location>
        <begin position="212"/>
        <end position="245"/>
    </location>
</feature>
<feature type="compositionally biased region" description="Low complexity" evidence="4">
    <location>
        <begin position="471"/>
        <end position="485"/>
    </location>
</feature>
<feature type="region of interest" description="Disordered" evidence="4">
    <location>
        <begin position="623"/>
        <end position="655"/>
    </location>
</feature>
<evidence type="ECO:0000259" key="5">
    <source>
        <dbReference type="PROSITE" id="PS51319"/>
    </source>
</evidence>
<feature type="region of interest" description="Disordered" evidence="4">
    <location>
        <begin position="497"/>
        <end position="517"/>
    </location>
</feature>
<keyword evidence="7" id="KW-1185">Reference proteome</keyword>
<feature type="region of interest" description="Disordered" evidence="4">
    <location>
        <begin position="375"/>
        <end position="485"/>
    </location>
</feature>
<dbReference type="InterPro" id="IPR035441">
    <property type="entry name" value="TFIIS/LEDGF_dom_sf"/>
</dbReference>
<dbReference type="SMART" id="SM00509">
    <property type="entry name" value="TFS2N"/>
    <property type="match status" value="1"/>
</dbReference>
<feature type="compositionally biased region" description="Polar residues" evidence="4">
    <location>
        <begin position="439"/>
        <end position="448"/>
    </location>
</feature>
<feature type="compositionally biased region" description="Low complexity" evidence="4">
    <location>
        <begin position="557"/>
        <end position="569"/>
    </location>
</feature>
<proteinExistence type="predicted"/>
<evidence type="ECO:0000313" key="6">
    <source>
        <dbReference type="EMBL" id="CAK0801187.1"/>
    </source>
</evidence>